<dbReference type="PROSITE" id="PS50893">
    <property type="entry name" value="ABC_TRANSPORTER_2"/>
    <property type="match status" value="1"/>
</dbReference>
<keyword evidence="3 5" id="KW-0067">ATP-binding</keyword>
<dbReference type="Gene3D" id="3.40.50.300">
    <property type="entry name" value="P-loop containing nucleotide triphosphate hydrolases"/>
    <property type="match status" value="1"/>
</dbReference>
<dbReference type="PROSITE" id="PS00211">
    <property type="entry name" value="ABC_TRANSPORTER_1"/>
    <property type="match status" value="1"/>
</dbReference>
<evidence type="ECO:0000256" key="1">
    <source>
        <dbReference type="ARBA" id="ARBA00022475"/>
    </source>
</evidence>
<dbReference type="Proteomes" id="UP001181355">
    <property type="component" value="Chromosome"/>
</dbReference>
<evidence type="ECO:0000256" key="2">
    <source>
        <dbReference type="ARBA" id="ARBA00022741"/>
    </source>
</evidence>
<dbReference type="InterPro" id="IPR003439">
    <property type="entry name" value="ABC_transporter-like_ATP-bd"/>
</dbReference>
<accession>A0ABY9RH72</accession>
<dbReference type="InterPro" id="IPR003593">
    <property type="entry name" value="AAA+_ATPase"/>
</dbReference>
<dbReference type="SMART" id="SM00382">
    <property type="entry name" value="AAA"/>
    <property type="match status" value="1"/>
</dbReference>
<feature type="domain" description="ABC transporter" evidence="4">
    <location>
        <begin position="12"/>
        <end position="240"/>
    </location>
</feature>
<dbReference type="InterPro" id="IPR017871">
    <property type="entry name" value="ABC_transporter-like_CS"/>
</dbReference>
<dbReference type="CDD" id="cd03230">
    <property type="entry name" value="ABC_DR_subfamily_A"/>
    <property type="match status" value="1"/>
</dbReference>
<keyword evidence="6" id="KW-1185">Reference proteome</keyword>
<protein>
    <submittedName>
        <fullName evidence="5">ABC transporter ATP-binding protein</fullName>
    </submittedName>
</protein>
<dbReference type="InterPro" id="IPR027417">
    <property type="entry name" value="P-loop_NTPase"/>
</dbReference>
<dbReference type="GO" id="GO:0005524">
    <property type="term" value="F:ATP binding"/>
    <property type="evidence" value="ECO:0007669"/>
    <property type="project" value="UniProtKB-KW"/>
</dbReference>
<gene>
    <name evidence="5" type="ORF">RF679_16850</name>
</gene>
<dbReference type="SUPFAM" id="SSF52540">
    <property type="entry name" value="P-loop containing nucleoside triphosphate hydrolases"/>
    <property type="match status" value="1"/>
</dbReference>
<dbReference type="PANTHER" id="PTHR43158">
    <property type="entry name" value="SKFA PEPTIDE EXPORT ATP-BINDING PROTEIN SKFE"/>
    <property type="match status" value="1"/>
</dbReference>
<name>A0ABY9RH72_9BURK</name>
<evidence type="ECO:0000313" key="5">
    <source>
        <dbReference type="EMBL" id="WMW80296.1"/>
    </source>
</evidence>
<keyword evidence="1" id="KW-0472">Membrane</keyword>
<organism evidence="5 6">
    <name type="scientific">Undibacterium cyanobacteriorum</name>
    <dbReference type="NCBI Taxonomy" id="3073561"/>
    <lineage>
        <taxon>Bacteria</taxon>
        <taxon>Pseudomonadati</taxon>
        <taxon>Pseudomonadota</taxon>
        <taxon>Betaproteobacteria</taxon>
        <taxon>Burkholderiales</taxon>
        <taxon>Oxalobacteraceae</taxon>
        <taxon>Undibacterium</taxon>
    </lineage>
</organism>
<dbReference type="Pfam" id="PF00005">
    <property type="entry name" value="ABC_tran"/>
    <property type="match status" value="1"/>
</dbReference>
<evidence type="ECO:0000259" key="4">
    <source>
        <dbReference type="PROSITE" id="PS50893"/>
    </source>
</evidence>
<evidence type="ECO:0000313" key="6">
    <source>
        <dbReference type="Proteomes" id="UP001181355"/>
    </source>
</evidence>
<keyword evidence="2" id="KW-0547">Nucleotide-binding</keyword>
<dbReference type="RefSeq" id="WP_309481789.1">
    <property type="nucleotide sequence ID" value="NZ_CP133720.1"/>
</dbReference>
<keyword evidence="1" id="KW-1003">Cell membrane</keyword>
<reference evidence="5" key="1">
    <citation type="submission" date="2023-09" db="EMBL/GenBank/DDBJ databases">
        <title>Undibacterium sp. 20NA77.5 isolated from freshwater.</title>
        <authorList>
            <person name="Le V."/>
            <person name="Ko S.-R."/>
            <person name="Ahn C.-Y."/>
            <person name="Oh H.-M."/>
        </authorList>
    </citation>
    <scope>NUCLEOTIDE SEQUENCE</scope>
    <source>
        <strain evidence="5">20NA77.5</strain>
    </source>
</reference>
<sequence>MNASIASTEPSVKVAELYWTYGTRTILDHISFALPIGAKVGLLGANGSGKSSLLKCLLGLQNFDSGEVTLCGHPLSQLDDEVRAKLAYVSQSPDLFPWMSVEQHLRTIGQAYPLWNEKRAIELALSLELSLGKTVSKLSGGDQQKLAIVLALAHQPELIVMDEPVANLDPLRRHNLMRHLFLDDRWISPQATLIITSHFLSDLDDVLSHVVFMREGQIQLYADWRALRQTHCVIANQLLQGVRPEILHQGHETSVVAIASLPTHLQQGQGSGSKSITLDTLFAALHQ</sequence>
<evidence type="ECO:0000256" key="3">
    <source>
        <dbReference type="ARBA" id="ARBA00022840"/>
    </source>
</evidence>
<dbReference type="PANTHER" id="PTHR43158:SF2">
    <property type="entry name" value="SKFA PEPTIDE EXPORT ATP-BINDING PROTEIN SKFE"/>
    <property type="match status" value="1"/>
</dbReference>
<dbReference type="EMBL" id="CP133720">
    <property type="protein sequence ID" value="WMW80296.1"/>
    <property type="molecule type" value="Genomic_DNA"/>
</dbReference>
<proteinExistence type="predicted"/>